<evidence type="ECO:0000256" key="1">
    <source>
        <dbReference type="ARBA" id="ARBA00001974"/>
    </source>
</evidence>
<comment type="caution">
    <text evidence="2">The sequence shown here is derived from an EMBL/GenBank/DDBJ whole genome shotgun (WGS) entry which is preliminary data.</text>
</comment>
<reference evidence="2 3" key="1">
    <citation type="submission" date="2020-05" db="EMBL/GenBank/DDBJ databases">
        <title>Descriptions of Corynebacterium xxxx sp. nov., Corynebacterium yyyy sp. nov. and Corynebacterium zzzz sp. nov.</title>
        <authorList>
            <person name="Zhang G."/>
        </authorList>
    </citation>
    <scope>NUCLEOTIDE SEQUENCE [LARGE SCALE GENOMIC DNA]</scope>
    <source>
        <strain evidence="3">zg-915</strain>
    </source>
</reference>
<dbReference type="AlphaFoldDB" id="A0A838CHS9"/>
<dbReference type="InterPro" id="IPR050415">
    <property type="entry name" value="MRET"/>
</dbReference>
<dbReference type="Proteomes" id="UP000581408">
    <property type="component" value="Unassembled WGS sequence"/>
</dbReference>
<dbReference type="RefSeq" id="WP_181194575.1">
    <property type="nucleotide sequence ID" value="NZ_JABFEE010000004.1"/>
</dbReference>
<proteinExistence type="predicted"/>
<comment type="cofactor">
    <cofactor evidence="1">
        <name>FAD</name>
        <dbReference type="ChEBI" id="CHEBI:57692"/>
    </cofactor>
</comment>
<evidence type="ECO:0000313" key="3">
    <source>
        <dbReference type="Proteomes" id="UP000581408"/>
    </source>
</evidence>
<gene>
    <name evidence="2" type="ORF">HMC16_05540</name>
</gene>
<name>A0A838CHS9_9CORY</name>
<dbReference type="GO" id="GO:0016491">
    <property type="term" value="F:oxidoreductase activity"/>
    <property type="evidence" value="ECO:0007669"/>
    <property type="project" value="TreeGrafter"/>
</dbReference>
<sequence>MSSADYAALLRTRGPEVSEAWRSRFIEAYPQAEMMLPPGDEMPPMLIRAALSVLEYSPAEVSERLKALASDLRRTGFPADEYPKAVHLLIDAISSVSSFVADDHADARADLAALSEAAEIMRETASTLDYEGVPAATAAQVTSVEDHGELQVVRLEAGSQVRYCPGQVIPVMSPSRPGEWISLVPALPSNAFGQLEFHVPGRVPVAPGQWLTLGAPRGGVRGDLDGQLLLIAADGGFAAAKALLFHYLEQEQPPEVHAVIGAVEPSELYDTAALDALAATQDWLELTQVVESRVGATLEQVVSGAGMWWGRAVIICASQKRAAGITASLHAAGADNVQVVAHDAPAGWF</sequence>
<dbReference type="PANTHER" id="PTHR47354">
    <property type="entry name" value="NADH OXIDOREDUCTASE HCR"/>
    <property type="match status" value="1"/>
</dbReference>
<evidence type="ECO:0008006" key="4">
    <source>
        <dbReference type="Google" id="ProtNLM"/>
    </source>
</evidence>
<dbReference type="SUPFAM" id="SSF52343">
    <property type="entry name" value="Ferredoxin reductase-like, C-terminal NADP-linked domain"/>
    <property type="match status" value="1"/>
</dbReference>
<accession>A0A838CHS9</accession>
<evidence type="ECO:0000313" key="2">
    <source>
        <dbReference type="EMBL" id="MBA1835186.1"/>
    </source>
</evidence>
<organism evidence="2 3">
    <name type="scientific">Corynebacterium wankanglinii</name>
    <dbReference type="NCBI Taxonomy" id="2735136"/>
    <lineage>
        <taxon>Bacteria</taxon>
        <taxon>Bacillati</taxon>
        <taxon>Actinomycetota</taxon>
        <taxon>Actinomycetes</taxon>
        <taxon>Mycobacteriales</taxon>
        <taxon>Corynebacteriaceae</taxon>
        <taxon>Corynebacterium</taxon>
    </lineage>
</organism>
<dbReference type="Gene3D" id="3.40.50.80">
    <property type="entry name" value="Nucleotide-binding domain of ferredoxin-NADP reductase (FNR) module"/>
    <property type="match status" value="1"/>
</dbReference>
<dbReference type="PANTHER" id="PTHR47354:SF5">
    <property type="entry name" value="PROTEIN RFBI"/>
    <property type="match status" value="1"/>
</dbReference>
<dbReference type="EMBL" id="JABFEE010000004">
    <property type="protein sequence ID" value="MBA1835186.1"/>
    <property type="molecule type" value="Genomic_DNA"/>
</dbReference>
<protein>
    <recommendedName>
        <fullName evidence="4">FAD-binding FR-type domain-containing protein</fullName>
    </recommendedName>
</protein>
<dbReference type="InterPro" id="IPR039261">
    <property type="entry name" value="FNR_nucleotide-bd"/>
</dbReference>